<keyword evidence="6" id="KW-1185">Reference proteome</keyword>
<dbReference type="SUPFAM" id="SSF103657">
    <property type="entry name" value="BAR/IMD domain-like"/>
    <property type="match status" value="1"/>
</dbReference>
<reference evidence="5 6" key="1">
    <citation type="submission" date="2024-01" db="EMBL/GenBank/DDBJ databases">
        <authorList>
            <consortium name="Genoscope - CEA"/>
            <person name="William W."/>
        </authorList>
    </citation>
    <scope>NUCLEOTIDE SEQUENCE [LARGE SCALE GENOMIC DNA]</scope>
    <source>
        <strain evidence="5 6">29B2s-10</strain>
    </source>
</reference>
<sequence length="262" mass="30731">MSWNGIKKAINRAGTQVMMKVGQIDATVDLEFEFEKKRFRTMEEKSNKLQSELKHYLSTLRNLTTAQLNVSDVLSTFYGDGAEQSVSKEYHMVMEKLNKETLQELEQPYSQTVLNPIARFNSYYIEINEAIKKRNHKQLDYDTMKSKVQKLMDNPGTDEIYEKKLEESQRQLENTEVIYNNINSQLKQELPRLVNLRIPFLDPSFESFVKLQLKFFSDSYQELNGIQSKLDAQTRQEYIEGKLDNKIDDVLLKMRELNITGM</sequence>
<evidence type="ECO:0000313" key="5">
    <source>
        <dbReference type="EMBL" id="CAK7921717.1"/>
    </source>
</evidence>
<keyword evidence="3" id="KW-0206">Cytoskeleton</keyword>
<dbReference type="InterPro" id="IPR027267">
    <property type="entry name" value="AH/BAR_dom_sf"/>
</dbReference>
<dbReference type="InterPro" id="IPR046982">
    <property type="entry name" value="BIN3/RVS161-like"/>
</dbReference>
<dbReference type="EMBL" id="OZ004260">
    <property type="protein sequence ID" value="CAK7921717.1"/>
    <property type="molecule type" value="Genomic_DNA"/>
</dbReference>
<dbReference type="SMART" id="SM00721">
    <property type="entry name" value="BAR"/>
    <property type="match status" value="1"/>
</dbReference>
<keyword evidence="2" id="KW-0963">Cytoplasm</keyword>
<feature type="domain" description="BAR" evidence="4">
    <location>
        <begin position="17"/>
        <end position="239"/>
    </location>
</feature>
<gene>
    <name evidence="5" type="primary">RVS161</name>
    <name evidence="5" type="ORF">CAAN4_H17524</name>
</gene>
<organism evidence="5 6">
    <name type="scientific">[Candida] anglica</name>
    <dbReference type="NCBI Taxonomy" id="148631"/>
    <lineage>
        <taxon>Eukaryota</taxon>
        <taxon>Fungi</taxon>
        <taxon>Dikarya</taxon>
        <taxon>Ascomycota</taxon>
        <taxon>Saccharomycotina</taxon>
        <taxon>Pichiomycetes</taxon>
        <taxon>Debaryomycetaceae</taxon>
        <taxon>Kurtzmaniella</taxon>
    </lineage>
</organism>
<dbReference type="PROSITE" id="PS51021">
    <property type="entry name" value="BAR"/>
    <property type="match status" value="1"/>
</dbReference>
<proteinExistence type="predicted"/>
<evidence type="ECO:0000259" key="4">
    <source>
        <dbReference type="PROSITE" id="PS51021"/>
    </source>
</evidence>
<protein>
    <submittedName>
        <fullName evidence="5">Regulator of cytoskeleton and endocytosis Rvs161p</fullName>
    </submittedName>
</protein>
<accession>A0ABP0EL51</accession>
<evidence type="ECO:0000313" key="6">
    <source>
        <dbReference type="Proteomes" id="UP001497600"/>
    </source>
</evidence>
<dbReference type="Proteomes" id="UP001497600">
    <property type="component" value="Chromosome H"/>
</dbReference>
<dbReference type="PANTHER" id="PTHR47174:SF3">
    <property type="entry name" value="BRIDGING INTEGRATOR 3"/>
    <property type="match status" value="1"/>
</dbReference>
<dbReference type="Gene3D" id="1.20.1270.60">
    <property type="entry name" value="Arfaptin homology (AH) domain/BAR domain"/>
    <property type="match status" value="1"/>
</dbReference>
<name>A0ABP0EL51_9ASCO</name>
<evidence type="ECO:0000256" key="3">
    <source>
        <dbReference type="ARBA" id="ARBA00023212"/>
    </source>
</evidence>
<evidence type="ECO:0000256" key="1">
    <source>
        <dbReference type="ARBA" id="ARBA00004245"/>
    </source>
</evidence>
<evidence type="ECO:0000256" key="2">
    <source>
        <dbReference type="ARBA" id="ARBA00022490"/>
    </source>
</evidence>
<dbReference type="PANTHER" id="PTHR47174">
    <property type="entry name" value="BRIDGING INTEGRATOR 3"/>
    <property type="match status" value="1"/>
</dbReference>
<comment type="subcellular location">
    <subcellularLocation>
        <location evidence="1">Cytoplasm</location>
        <location evidence="1">Cytoskeleton</location>
    </subcellularLocation>
</comment>
<dbReference type="Pfam" id="PF03114">
    <property type="entry name" value="BAR"/>
    <property type="match status" value="1"/>
</dbReference>
<dbReference type="InterPro" id="IPR004148">
    <property type="entry name" value="BAR_dom"/>
</dbReference>